<name>A0A402B4J7_9CHLR</name>
<comment type="caution">
    <text evidence="15">The sequence shown here is derived from an EMBL/GenBank/DDBJ whole genome shotgun (WGS) entry which is preliminary data.</text>
</comment>
<comment type="catalytic activity">
    <reaction evidence="1">
        <text>4-hydroxy-4-methyl-2-oxoglutarate = 2 pyruvate</text>
        <dbReference type="Rhea" id="RHEA:22748"/>
        <dbReference type="ChEBI" id="CHEBI:15361"/>
        <dbReference type="ChEBI" id="CHEBI:58276"/>
        <dbReference type="EC" id="4.1.3.17"/>
    </reaction>
</comment>
<dbReference type="InterPro" id="IPR005493">
    <property type="entry name" value="RraA/RraA-like"/>
</dbReference>
<evidence type="ECO:0000256" key="13">
    <source>
        <dbReference type="PIRSR" id="PIRSR605493-1"/>
    </source>
</evidence>
<proteinExistence type="inferred from homology"/>
<dbReference type="InterPro" id="IPR036704">
    <property type="entry name" value="RraA/RraA-like_sf"/>
</dbReference>
<evidence type="ECO:0000256" key="6">
    <source>
        <dbReference type="ARBA" id="ARBA00012947"/>
    </source>
</evidence>
<reference evidence="16" key="1">
    <citation type="submission" date="2018-12" db="EMBL/GenBank/DDBJ databases">
        <title>Tengunoibacter tsumagoiensis gen. nov., sp. nov., Dictyobacter kobayashii sp. nov., D. alpinus sp. nov., and D. joshuensis sp. nov. and description of Dictyobacteraceae fam. nov. within the order Ktedonobacterales isolated from Tengu-no-mugimeshi.</title>
        <authorList>
            <person name="Wang C.M."/>
            <person name="Zheng Y."/>
            <person name="Sakai Y."/>
            <person name="Toyoda A."/>
            <person name="Minakuchi Y."/>
            <person name="Abe K."/>
            <person name="Yokota A."/>
            <person name="Yabe S."/>
        </authorList>
    </citation>
    <scope>NUCLEOTIDE SEQUENCE [LARGE SCALE GENOMIC DNA]</scope>
    <source>
        <strain evidence="16">Uno16</strain>
    </source>
</reference>
<dbReference type="EMBL" id="BIFT01000001">
    <property type="protein sequence ID" value="GCE26268.1"/>
    <property type="molecule type" value="Genomic_DNA"/>
</dbReference>
<dbReference type="RefSeq" id="WP_126626749.1">
    <property type="nucleotide sequence ID" value="NZ_BIFT01000001.1"/>
</dbReference>
<keyword evidence="13" id="KW-0460">Magnesium</keyword>
<dbReference type="GO" id="GO:0046872">
    <property type="term" value="F:metal ion binding"/>
    <property type="evidence" value="ECO:0007669"/>
    <property type="project" value="UniProtKB-KW"/>
</dbReference>
<keyword evidence="13" id="KW-0479">Metal-binding</keyword>
<dbReference type="Proteomes" id="UP000287171">
    <property type="component" value="Unassembled WGS sequence"/>
</dbReference>
<feature type="binding site" evidence="13">
    <location>
        <position position="104"/>
    </location>
    <ligand>
        <name>Mg(2+)</name>
        <dbReference type="ChEBI" id="CHEBI:18420"/>
    </ligand>
</feature>
<feature type="binding site" evidence="13">
    <location>
        <position position="103"/>
    </location>
    <ligand>
        <name>substrate</name>
    </ligand>
</feature>
<feature type="coiled-coil region" evidence="14">
    <location>
        <begin position="162"/>
        <end position="189"/>
    </location>
</feature>
<dbReference type="Pfam" id="PF03737">
    <property type="entry name" value="RraA-like"/>
    <property type="match status" value="1"/>
</dbReference>
<comment type="similarity">
    <text evidence="3">Belongs to the class II aldolase/RraA-like family.</text>
</comment>
<evidence type="ECO:0000256" key="4">
    <source>
        <dbReference type="ARBA" id="ARBA00011233"/>
    </source>
</evidence>
<comment type="function">
    <text evidence="8">Catalyzes the aldol cleavage of 4-hydroxy-4-methyl-2-oxoglutarate (HMG) into 2 molecules of pyruvate. Also contains a secondary oxaloacetate (OAA) decarboxylase activity due to the common pyruvate enolate transition state formed following C-C bond cleavage in the retro-aldol and decarboxylation reactions.</text>
</comment>
<evidence type="ECO:0000256" key="8">
    <source>
        <dbReference type="ARBA" id="ARBA00025046"/>
    </source>
</evidence>
<keyword evidence="14" id="KW-0175">Coiled coil</keyword>
<organism evidence="15 16">
    <name type="scientific">Dictyobacter alpinus</name>
    <dbReference type="NCBI Taxonomy" id="2014873"/>
    <lineage>
        <taxon>Bacteria</taxon>
        <taxon>Bacillati</taxon>
        <taxon>Chloroflexota</taxon>
        <taxon>Ktedonobacteria</taxon>
        <taxon>Ktedonobacterales</taxon>
        <taxon>Dictyobacteraceae</taxon>
        <taxon>Dictyobacter</taxon>
    </lineage>
</organism>
<keyword evidence="16" id="KW-1185">Reference proteome</keyword>
<dbReference type="PANTHER" id="PTHR33254:SF4">
    <property type="entry name" value="4-HYDROXY-4-METHYL-2-OXOGLUTARATE ALDOLASE 3-RELATED"/>
    <property type="match status" value="1"/>
</dbReference>
<evidence type="ECO:0000256" key="1">
    <source>
        <dbReference type="ARBA" id="ARBA00001342"/>
    </source>
</evidence>
<dbReference type="AlphaFoldDB" id="A0A402B4J7"/>
<dbReference type="GO" id="GO:0047443">
    <property type="term" value="F:4-hydroxy-4-methyl-2-oxoglutarate aldolase activity"/>
    <property type="evidence" value="ECO:0007669"/>
    <property type="project" value="UniProtKB-EC"/>
</dbReference>
<dbReference type="SUPFAM" id="SSF89562">
    <property type="entry name" value="RraA-like"/>
    <property type="match status" value="1"/>
</dbReference>
<evidence type="ECO:0000256" key="10">
    <source>
        <dbReference type="ARBA" id="ARBA00030169"/>
    </source>
</evidence>
<gene>
    <name evidence="15" type="ORF">KDA_17520</name>
</gene>
<dbReference type="OrthoDB" id="9784786at2"/>
<comment type="cofactor">
    <cofactor evidence="13">
        <name>Mg(2+)</name>
        <dbReference type="ChEBI" id="CHEBI:18420"/>
    </cofactor>
</comment>
<dbReference type="Gene3D" id="3.50.30.40">
    <property type="entry name" value="Ribonuclease E inhibitor RraA/RraA-like"/>
    <property type="match status" value="1"/>
</dbReference>
<evidence type="ECO:0000256" key="11">
    <source>
        <dbReference type="ARBA" id="ARBA00032305"/>
    </source>
</evidence>
<evidence type="ECO:0000256" key="9">
    <source>
        <dbReference type="ARBA" id="ARBA00029596"/>
    </source>
</evidence>
<protein>
    <recommendedName>
        <fullName evidence="7">Putative 4-hydroxy-4-methyl-2-oxoglutarate aldolase</fullName>
        <ecNumber evidence="6">4.1.1.112</ecNumber>
        <ecNumber evidence="5">4.1.3.17</ecNumber>
    </recommendedName>
    <alternativeName>
        <fullName evidence="11">Oxaloacetate decarboxylase</fullName>
    </alternativeName>
    <alternativeName>
        <fullName evidence="9">Regulator of ribonuclease activity homolog</fullName>
    </alternativeName>
    <alternativeName>
        <fullName evidence="10">RraA-like protein</fullName>
    </alternativeName>
</protein>
<evidence type="ECO:0000256" key="14">
    <source>
        <dbReference type="SAM" id="Coils"/>
    </source>
</evidence>
<dbReference type="EC" id="4.1.1.112" evidence="6"/>
<comment type="subunit">
    <text evidence="4">Homotrimer.</text>
</comment>
<evidence type="ECO:0000313" key="16">
    <source>
        <dbReference type="Proteomes" id="UP000287171"/>
    </source>
</evidence>
<accession>A0A402B4J7</accession>
<evidence type="ECO:0000256" key="3">
    <source>
        <dbReference type="ARBA" id="ARBA00008621"/>
    </source>
</evidence>
<dbReference type="CDD" id="cd16841">
    <property type="entry name" value="RraA_family"/>
    <property type="match status" value="1"/>
</dbReference>
<dbReference type="EC" id="4.1.3.17" evidence="5"/>
<sequence length="193" mass="20405">MEKFPEWLNATLASDASEGEGVLPGNILPLQANALVVGPAYVLLMSQDDNLSVRKVLENLPAPGTVLVVAGGSSSRAATVGGLMALEIQNGGIAGLITDGLVRDSREIRELGFPVWCRGVTPIAPKKNGPAIVGGTVSIGGKVIREGDLVIADDDGVVIWPQERIADLLQKAETRLKQDNERLARLHMNKPSE</sequence>
<evidence type="ECO:0000256" key="2">
    <source>
        <dbReference type="ARBA" id="ARBA00001968"/>
    </source>
</evidence>
<feature type="binding site" evidence="13">
    <location>
        <begin position="81"/>
        <end position="84"/>
    </location>
    <ligand>
        <name>substrate</name>
    </ligand>
</feature>
<evidence type="ECO:0000256" key="5">
    <source>
        <dbReference type="ARBA" id="ARBA00012213"/>
    </source>
</evidence>
<comment type="cofactor">
    <cofactor evidence="2">
        <name>a divalent metal cation</name>
        <dbReference type="ChEBI" id="CHEBI:60240"/>
    </cofactor>
</comment>
<evidence type="ECO:0000256" key="7">
    <source>
        <dbReference type="ARBA" id="ARBA00016549"/>
    </source>
</evidence>
<dbReference type="PANTHER" id="PTHR33254">
    <property type="entry name" value="4-HYDROXY-4-METHYL-2-OXOGLUTARATE ALDOLASE 3-RELATED"/>
    <property type="match status" value="1"/>
</dbReference>
<comment type="catalytic activity">
    <reaction evidence="12">
        <text>oxaloacetate + H(+) = pyruvate + CO2</text>
        <dbReference type="Rhea" id="RHEA:15641"/>
        <dbReference type="ChEBI" id="CHEBI:15361"/>
        <dbReference type="ChEBI" id="CHEBI:15378"/>
        <dbReference type="ChEBI" id="CHEBI:16452"/>
        <dbReference type="ChEBI" id="CHEBI:16526"/>
        <dbReference type="EC" id="4.1.1.112"/>
    </reaction>
</comment>
<evidence type="ECO:0000256" key="12">
    <source>
        <dbReference type="ARBA" id="ARBA00047973"/>
    </source>
</evidence>
<dbReference type="GO" id="GO:0008948">
    <property type="term" value="F:oxaloacetate decarboxylase activity"/>
    <property type="evidence" value="ECO:0007669"/>
    <property type="project" value="UniProtKB-EC"/>
</dbReference>
<evidence type="ECO:0000313" key="15">
    <source>
        <dbReference type="EMBL" id="GCE26268.1"/>
    </source>
</evidence>